<comment type="pathway">
    <text evidence="3">Cofactor biosynthesis; riboflavin biosynthesis; 5-amino-6-(D-ribitylamino)uracil from GTP: step 3/4.</text>
</comment>
<dbReference type="InterPro" id="IPR050765">
    <property type="entry name" value="Riboflavin_Biosynth_HTPR"/>
</dbReference>
<evidence type="ECO:0000256" key="9">
    <source>
        <dbReference type="ARBA" id="ARBA00022619"/>
    </source>
</evidence>
<dbReference type="SUPFAM" id="SSF53597">
    <property type="entry name" value="Dihydrofolate reductase-like"/>
    <property type="match status" value="1"/>
</dbReference>
<evidence type="ECO:0000259" key="13">
    <source>
        <dbReference type="PROSITE" id="PS51747"/>
    </source>
</evidence>
<dbReference type="Proteomes" id="UP000258016">
    <property type="component" value="Chromosome"/>
</dbReference>
<reference evidence="14 15" key="1">
    <citation type="submission" date="2017-03" db="EMBL/GenBank/DDBJ databases">
        <title>Complete genome sequence of Blastomonas fulva degrading microcsystin LR.</title>
        <authorList>
            <person name="Lee H.-g."/>
            <person name="Jin L."/>
            <person name="oh H.-M."/>
        </authorList>
    </citation>
    <scope>NUCLEOTIDE SEQUENCE [LARGE SCALE GENOMIC DNA]</scope>
    <source>
        <strain evidence="14 15">T2</strain>
    </source>
</reference>
<name>A0ABN5B2T2_9SPHN</name>
<proteinExistence type="inferred from homology"/>
<dbReference type="RefSeq" id="WP_117351979.1">
    <property type="nucleotide sequence ID" value="NZ_CP020083.1"/>
</dbReference>
<dbReference type="InterPro" id="IPR002125">
    <property type="entry name" value="CMP_dCMP_dom"/>
</dbReference>
<evidence type="ECO:0000256" key="8">
    <source>
        <dbReference type="ARBA" id="ARBA00019930"/>
    </source>
</evidence>
<sequence>MQAAIALALRGRALSSPNPAVGCILVRDGRVIGRGWTLAGGRPHAEAMALDTAGEAAYGATAYVTLEPCAHQSQRGPACADLLIAAGVARVVIGTQDPDPRTNGEGIARLEAAGIAVQSGIAEAAARASLAGFITRQTQRRPFVTLKLATSLDGQIALADGSSQWITGPQARAHTHVERAHHDAILVGGGTMRADAPRLDVRLKGLEARSPRRVLLSRMGDAPTGWTAIASPHDIGSLEGCDWLMVEGGAETAAAFLAIDSVDRLLLYRAPVVIGRGKAALGDIGLEQLSDAHGRWQLEDTRLLGKDRVESYQRIR</sequence>
<evidence type="ECO:0000256" key="2">
    <source>
        <dbReference type="ARBA" id="ARBA00004882"/>
    </source>
</evidence>
<dbReference type="InterPro" id="IPR016193">
    <property type="entry name" value="Cytidine_deaminase-like"/>
</dbReference>
<comment type="similarity">
    <text evidence="5">In the C-terminal section; belongs to the HTP reductase family.</text>
</comment>
<organism evidence="14 15">
    <name type="scientific">Blastomonas fulva</name>
    <dbReference type="NCBI Taxonomy" id="1550728"/>
    <lineage>
        <taxon>Bacteria</taxon>
        <taxon>Pseudomonadati</taxon>
        <taxon>Pseudomonadota</taxon>
        <taxon>Alphaproteobacteria</taxon>
        <taxon>Sphingomonadales</taxon>
        <taxon>Sphingomonadaceae</taxon>
        <taxon>Blastomonas</taxon>
    </lineage>
</organism>
<dbReference type="PANTHER" id="PTHR38011:SF7">
    <property type="entry name" value="2,5-DIAMINO-6-RIBOSYLAMINO-4(3H)-PYRIMIDINONE 5'-PHOSPHATE REDUCTASE"/>
    <property type="match status" value="1"/>
</dbReference>
<evidence type="ECO:0000313" key="14">
    <source>
        <dbReference type="EMBL" id="ASR51243.1"/>
    </source>
</evidence>
<evidence type="ECO:0000256" key="5">
    <source>
        <dbReference type="ARBA" id="ARBA00007417"/>
    </source>
</evidence>
<dbReference type="EC" id="1.1.1.193" evidence="7"/>
<dbReference type="EC" id="3.5.4.26" evidence="6"/>
<gene>
    <name evidence="14" type="ORF">B5J99_06970</name>
</gene>
<comment type="function">
    <text evidence="1">Converts 2,5-diamino-6-(ribosylamino)-4(3h)-pyrimidinone 5'-phosphate into 5-amino-6-(ribosylamino)-2,4(1h,3h)-pyrimidinedione 5'-phosphate.</text>
</comment>
<dbReference type="SUPFAM" id="SSF53927">
    <property type="entry name" value="Cytidine deaminase-like"/>
    <property type="match status" value="1"/>
</dbReference>
<evidence type="ECO:0000256" key="7">
    <source>
        <dbReference type="ARBA" id="ARBA00013173"/>
    </source>
</evidence>
<keyword evidence="10" id="KW-0521">NADP</keyword>
<keyword evidence="9" id="KW-0686">Riboflavin biosynthesis</keyword>
<dbReference type="PIRSF" id="PIRSF006769">
    <property type="entry name" value="RibD"/>
    <property type="match status" value="1"/>
</dbReference>
<dbReference type="Pfam" id="PF00383">
    <property type="entry name" value="dCMP_cyt_deam_1"/>
    <property type="match status" value="1"/>
</dbReference>
<evidence type="ECO:0000256" key="12">
    <source>
        <dbReference type="ARBA" id="ARBA00023268"/>
    </source>
</evidence>
<dbReference type="GeneID" id="303485322"/>
<dbReference type="Gene3D" id="3.40.140.10">
    <property type="entry name" value="Cytidine Deaminase, domain 2"/>
    <property type="match status" value="1"/>
</dbReference>
<evidence type="ECO:0000256" key="6">
    <source>
        <dbReference type="ARBA" id="ARBA00012766"/>
    </source>
</evidence>
<feature type="domain" description="CMP/dCMP-type deaminase" evidence="13">
    <location>
        <begin position="1"/>
        <end position="110"/>
    </location>
</feature>
<evidence type="ECO:0000256" key="4">
    <source>
        <dbReference type="ARBA" id="ARBA00005259"/>
    </source>
</evidence>
<dbReference type="Gene3D" id="3.40.430.10">
    <property type="entry name" value="Dihydrofolate Reductase, subunit A"/>
    <property type="match status" value="2"/>
</dbReference>
<evidence type="ECO:0000256" key="11">
    <source>
        <dbReference type="ARBA" id="ARBA00023002"/>
    </source>
</evidence>
<dbReference type="InterPro" id="IPR002734">
    <property type="entry name" value="RibDG_C"/>
</dbReference>
<dbReference type="PANTHER" id="PTHR38011">
    <property type="entry name" value="DIHYDROFOLATE REDUCTASE FAMILY PROTEIN (AFU_ORTHOLOGUE AFUA_8G06820)"/>
    <property type="match status" value="1"/>
</dbReference>
<dbReference type="PROSITE" id="PS51747">
    <property type="entry name" value="CYT_DCMP_DEAMINASES_2"/>
    <property type="match status" value="1"/>
</dbReference>
<protein>
    <recommendedName>
        <fullName evidence="8">Riboflavin biosynthesis protein RibD</fullName>
        <ecNumber evidence="7">1.1.1.193</ecNumber>
        <ecNumber evidence="6">3.5.4.26</ecNumber>
    </recommendedName>
</protein>
<dbReference type="InterPro" id="IPR024072">
    <property type="entry name" value="DHFR-like_dom_sf"/>
</dbReference>
<keyword evidence="15" id="KW-1185">Reference proteome</keyword>
<dbReference type="CDD" id="cd01284">
    <property type="entry name" value="Riboflavin_deaminase-reductase"/>
    <property type="match status" value="1"/>
</dbReference>
<dbReference type="EMBL" id="CP020083">
    <property type="protein sequence ID" value="ASR51243.1"/>
    <property type="molecule type" value="Genomic_DNA"/>
</dbReference>
<keyword evidence="11" id="KW-0560">Oxidoreductase</keyword>
<accession>A0ABN5B2T2</accession>
<dbReference type="InterPro" id="IPR004794">
    <property type="entry name" value="Eubact_RibD"/>
</dbReference>
<dbReference type="NCBIfam" id="TIGR00326">
    <property type="entry name" value="eubact_ribD"/>
    <property type="match status" value="1"/>
</dbReference>
<evidence type="ECO:0000256" key="1">
    <source>
        <dbReference type="ARBA" id="ARBA00002151"/>
    </source>
</evidence>
<evidence type="ECO:0000256" key="10">
    <source>
        <dbReference type="ARBA" id="ARBA00022857"/>
    </source>
</evidence>
<comment type="similarity">
    <text evidence="4">In the N-terminal section; belongs to the cytidine and deoxycytidylate deaminase family.</text>
</comment>
<evidence type="ECO:0000313" key="15">
    <source>
        <dbReference type="Proteomes" id="UP000258016"/>
    </source>
</evidence>
<comment type="pathway">
    <text evidence="2">Cofactor biosynthesis; riboflavin biosynthesis; 5-amino-6-(D-ribitylamino)uracil from GTP: step 2/4.</text>
</comment>
<keyword evidence="12" id="KW-0511">Multifunctional enzyme</keyword>
<evidence type="ECO:0000256" key="3">
    <source>
        <dbReference type="ARBA" id="ARBA00004910"/>
    </source>
</evidence>
<dbReference type="Pfam" id="PF01872">
    <property type="entry name" value="RibD_C"/>
    <property type="match status" value="2"/>
</dbReference>